<evidence type="ECO:0000256" key="2">
    <source>
        <dbReference type="SAM" id="Phobius"/>
    </source>
</evidence>
<gene>
    <name evidence="4" type="ORF">S7711_08561</name>
</gene>
<feature type="transmembrane region" description="Helical" evidence="2">
    <location>
        <begin position="205"/>
        <end position="232"/>
    </location>
</feature>
<dbReference type="OrthoDB" id="4159154at2759"/>
<keyword evidence="2" id="KW-1133">Transmembrane helix</keyword>
<dbReference type="PANTHER" id="PTHR28019:SF7">
    <property type="entry name" value="SUR7 PROTEIN"/>
    <property type="match status" value="1"/>
</dbReference>
<dbReference type="InterPro" id="IPR052413">
    <property type="entry name" value="SUR7_domain"/>
</dbReference>
<keyword evidence="5" id="KW-1185">Reference proteome</keyword>
<dbReference type="InterPro" id="IPR009571">
    <property type="entry name" value="SUR7/Rim9-like_fungi"/>
</dbReference>
<feature type="compositionally biased region" description="Acidic residues" evidence="1">
    <location>
        <begin position="61"/>
        <end position="79"/>
    </location>
</feature>
<keyword evidence="2" id="KW-0812">Transmembrane</keyword>
<protein>
    <recommendedName>
        <fullName evidence="6">MARVEL domain-containing protein</fullName>
    </recommendedName>
</protein>
<feature type="region of interest" description="Disordered" evidence="1">
    <location>
        <begin position="58"/>
        <end position="84"/>
    </location>
</feature>
<evidence type="ECO:0000256" key="3">
    <source>
        <dbReference type="SAM" id="SignalP"/>
    </source>
</evidence>
<keyword evidence="3" id="KW-0732">Signal</keyword>
<evidence type="ECO:0000313" key="5">
    <source>
        <dbReference type="Proteomes" id="UP000028045"/>
    </source>
</evidence>
<dbReference type="HOGENOM" id="CLU_064532_0_0_1"/>
<dbReference type="EMBL" id="KL648311">
    <property type="protein sequence ID" value="KEY71366.1"/>
    <property type="molecule type" value="Genomic_DNA"/>
</dbReference>
<dbReference type="GO" id="GO:0051285">
    <property type="term" value="C:cell cortex of cell tip"/>
    <property type="evidence" value="ECO:0007669"/>
    <property type="project" value="TreeGrafter"/>
</dbReference>
<evidence type="ECO:0000256" key="1">
    <source>
        <dbReference type="SAM" id="MobiDB-lite"/>
    </source>
</evidence>
<dbReference type="GO" id="GO:0031505">
    <property type="term" value="P:fungal-type cell wall organization"/>
    <property type="evidence" value="ECO:0007669"/>
    <property type="project" value="TreeGrafter"/>
</dbReference>
<dbReference type="Proteomes" id="UP000028045">
    <property type="component" value="Unassembled WGS sequence"/>
</dbReference>
<dbReference type="Pfam" id="PF06687">
    <property type="entry name" value="SUR7"/>
    <property type="match status" value="1"/>
</dbReference>
<proteinExistence type="predicted"/>
<reference evidence="4 5" key="1">
    <citation type="journal article" date="2014" name="BMC Genomics">
        <title>Comparative genome sequencing reveals chemotype-specific gene clusters in the toxigenic black mold Stachybotrys.</title>
        <authorList>
            <person name="Semeiks J."/>
            <person name="Borek D."/>
            <person name="Otwinowski Z."/>
            <person name="Grishin N.V."/>
        </authorList>
    </citation>
    <scope>NUCLEOTIDE SEQUENCE [LARGE SCALE GENOMIC DNA]</scope>
    <source>
        <strain evidence="5">CBS 109288 / IBT 7711</strain>
    </source>
</reference>
<accession>A0A084B1D7</accession>
<organism evidence="4 5">
    <name type="scientific">Stachybotrys chartarum (strain CBS 109288 / IBT 7711)</name>
    <name type="common">Toxic black mold</name>
    <name type="synonym">Stilbospora chartarum</name>
    <dbReference type="NCBI Taxonomy" id="1280523"/>
    <lineage>
        <taxon>Eukaryota</taxon>
        <taxon>Fungi</taxon>
        <taxon>Dikarya</taxon>
        <taxon>Ascomycota</taxon>
        <taxon>Pezizomycotina</taxon>
        <taxon>Sordariomycetes</taxon>
        <taxon>Hypocreomycetidae</taxon>
        <taxon>Hypocreales</taxon>
        <taxon>Stachybotryaceae</taxon>
        <taxon>Stachybotrys</taxon>
    </lineage>
</organism>
<feature type="signal peptide" evidence="3">
    <location>
        <begin position="1"/>
        <end position="23"/>
    </location>
</feature>
<feature type="chain" id="PRO_5001771578" description="MARVEL domain-containing protein" evidence="3">
    <location>
        <begin position="24"/>
        <end position="330"/>
    </location>
</feature>
<feature type="transmembrane region" description="Helical" evidence="2">
    <location>
        <begin position="244"/>
        <end position="269"/>
    </location>
</feature>
<evidence type="ECO:0008006" key="6">
    <source>
        <dbReference type="Google" id="ProtNLM"/>
    </source>
</evidence>
<dbReference type="AlphaFoldDB" id="A0A084B1D7"/>
<dbReference type="GO" id="GO:0005886">
    <property type="term" value="C:plasma membrane"/>
    <property type="evidence" value="ECO:0007669"/>
    <property type="project" value="InterPro"/>
</dbReference>
<keyword evidence="2" id="KW-0472">Membrane</keyword>
<evidence type="ECO:0000313" key="4">
    <source>
        <dbReference type="EMBL" id="KEY71366.1"/>
    </source>
</evidence>
<feature type="transmembrane region" description="Helical" evidence="2">
    <location>
        <begin position="289"/>
        <end position="315"/>
    </location>
</feature>
<sequence length="330" mass="35553">MVAMTRLAILLPLALSIVAIVLSALCLFAGHQEGFMEDYAIARLNTSMVGHGLFDFTSDGEREEEEEEEQADADEEDGESSWFDDITDDVSDSVSDTLDDIQQSVEDTLNDVSGSAADAVAEALGLSEWFSIHVMTACEGMYRPNATANNAGLNTTDCTSSSPDNRIDLNDMISADLSAGPVDLSLEDINWPEEIQTALDMLNGALLAVFIFYVLTMAFSGLLIFTSVGSFFAPGSRALVITNLTLAALGAIASTVASILITVAVTEGINELNRYTDDVGIRGERGNNFLIITWVTTACMLGVLVFWSTSCCLLARQRRRAVRSPHKGSY</sequence>
<dbReference type="PANTHER" id="PTHR28019">
    <property type="entry name" value="CELL MEMBRANE PROTEIN YLR413W-RELATED"/>
    <property type="match status" value="1"/>
</dbReference>
<name>A0A084B1D7_STACB</name>